<gene>
    <name evidence="4" type="ORF">KFL_000900020</name>
</gene>
<sequence>MEVTTAHATDCAKKVNTAETLQAFLALLKLVNVSRLRKPKCNKAIMDELGGYEDRLLQFVDLLTATYNKKGAGWGFCTLVIKLMRPWTEEKAREKLDEEALVPEMYKNWCKTGLFSLVPEALLKELQPAFKDAFDYAARVLLGSSQPKAVASGMKLTKVLSAMCAIQTYLHTRTEPLERNLSGIEPVDDLERFDLQEDWEDFLNHNTAQGRGDRDRKDSEGPGAKRKHWWTNVDPDESDRSQFPCARCGRMLATASSLARHVSWACPASKPHQAAAKGVDANEEEPSGAEANDQAETETTGQAHRSSKRRKPATSDASDGGESFAEPAFYVATAFNTRVDKIVKKGARMFAEATSGQ</sequence>
<reference evidence="4 5" key="1">
    <citation type="journal article" date="2014" name="Nat. Commun.">
        <title>Klebsormidium flaccidum genome reveals primary factors for plant terrestrial adaptation.</title>
        <authorList>
            <person name="Hori K."/>
            <person name="Maruyama F."/>
            <person name="Fujisawa T."/>
            <person name="Togashi T."/>
            <person name="Yamamoto N."/>
            <person name="Seo M."/>
            <person name="Sato S."/>
            <person name="Yamada T."/>
            <person name="Mori H."/>
            <person name="Tajima N."/>
            <person name="Moriyama T."/>
            <person name="Ikeuchi M."/>
            <person name="Watanabe M."/>
            <person name="Wada H."/>
            <person name="Kobayashi K."/>
            <person name="Saito M."/>
            <person name="Masuda T."/>
            <person name="Sasaki-Sekimoto Y."/>
            <person name="Mashiguchi K."/>
            <person name="Awai K."/>
            <person name="Shimojima M."/>
            <person name="Masuda S."/>
            <person name="Iwai M."/>
            <person name="Nobusawa T."/>
            <person name="Narise T."/>
            <person name="Kondo S."/>
            <person name="Saito H."/>
            <person name="Sato R."/>
            <person name="Murakawa M."/>
            <person name="Ihara Y."/>
            <person name="Oshima-Yamada Y."/>
            <person name="Ohtaka K."/>
            <person name="Satoh M."/>
            <person name="Sonobe K."/>
            <person name="Ishii M."/>
            <person name="Ohtani R."/>
            <person name="Kanamori-Sato M."/>
            <person name="Honoki R."/>
            <person name="Miyazaki D."/>
            <person name="Mochizuki H."/>
            <person name="Umetsu J."/>
            <person name="Higashi K."/>
            <person name="Shibata D."/>
            <person name="Kamiya Y."/>
            <person name="Sato N."/>
            <person name="Nakamura Y."/>
            <person name="Tabata S."/>
            <person name="Ida S."/>
            <person name="Kurokawa K."/>
            <person name="Ohta H."/>
        </authorList>
    </citation>
    <scope>NUCLEOTIDE SEQUENCE [LARGE SCALE GENOMIC DNA]</scope>
    <source>
        <strain evidence="4 5">NIES-2285</strain>
    </source>
</reference>
<evidence type="ECO:0000313" key="5">
    <source>
        <dbReference type="Proteomes" id="UP000054558"/>
    </source>
</evidence>
<protein>
    <recommendedName>
        <fullName evidence="3">C2H2-type domain-containing protein</fullName>
    </recommendedName>
</protein>
<keyword evidence="1" id="KW-0862">Zinc</keyword>
<feature type="region of interest" description="Disordered" evidence="2">
    <location>
        <begin position="204"/>
        <end position="241"/>
    </location>
</feature>
<organism evidence="4 5">
    <name type="scientific">Klebsormidium nitens</name>
    <name type="common">Green alga</name>
    <name type="synonym">Ulothrix nitens</name>
    <dbReference type="NCBI Taxonomy" id="105231"/>
    <lineage>
        <taxon>Eukaryota</taxon>
        <taxon>Viridiplantae</taxon>
        <taxon>Streptophyta</taxon>
        <taxon>Klebsormidiophyceae</taxon>
        <taxon>Klebsormidiales</taxon>
        <taxon>Klebsormidiaceae</taxon>
        <taxon>Klebsormidium</taxon>
    </lineage>
</organism>
<dbReference type="Proteomes" id="UP000054558">
    <property type="component" value="Unassembled WGS sequence"/>
</dbReference>
<dbReference type="AlphaFoldDB" id="A0A0U9HS88"/>
<keyword evidence="1" id="KW-0863">Zinc-finger</keyword>
<feature type="domain" description="C2H2-type" evidence="3">
    <location>
        <begin position="243"/>
        <end position="271"/>
    </location>
</feature>
<keyword evidence="5" id="KW-1185">Reference proteome</keyword>
<evidence type="ECO:0000313" key="4">
    <source>
        <dbReference type="EMBL" id="GAQ81747.1"/>
    </source>
</evidence>
<name>A0A0U9HS88_KLENI</name>
<dbReference type="PROSITE" id="PS50157">
    <property type="entry name" value="ZINC_FINGER_C2H2_2"/>
    <property type="match status" value="1"/>
</dbReference>
<proteinExistence type="predicted"/>
<feature type="compositionally biased region" description="Basic and acidic residues" evidence="2">
    <location>
        <begin position="211"/>
        <end position="220"/>
    </location>
</feature>
<evidence type="ECO:0000256" key="1">
    <source>
        <dbReference type="PROSITE-ProRule" id="PRU00042"/>
    </source>
</evidence>
<evidence type="ECO:0000259" key="3">
    <source>
        <dbReference type="PROSITE" id="PS50157"/>
    </source>
</evidence>
<accession>A0A0U9HS88</accession>
<dbReference type="InterPro" id="IPR013087">
    <property type="entry name" value="Znf_C2H2_type"/>
</dbReference>
<evidence type="ECO:0000256" key="2">
    <source>
        <dbReference type="SAM" id="MobiDB-lite"/>
    </source>
</evidence>
<keyword evidence="1" id="KW-0479">Metal-binding</keyword>
<feature type="region of interest" description="Disordered" evidence="2">
    <location>
        <begin position="275"/>
        <end position="323"/>
    </location>
</feature>
<dbReference type="GO" id="GO:0008270">
    <property type="term" value="F:zinc ion binding"/>
    <property type="evidence" value="ECO:0007669"/>
    <property type="project" value="UniProtKB-KW"/>
</dbReference>
<dbReference type="EMBL" id="DF237039">
    <property type="protein sequence ID" value="GAQ81747.1"/>
    <property type="molecule type" value="Genomic_DNA"/>
</dbReference>